<reference evidence="2 3" key="1">
    <citation type="submission" date="2022-07" db="EMBL/GenBank/DDBJ databases">
        <authorList>
            <person name="Li W.-J."/>
            <person name="Deng Q.-Q."/>
        </authorList>
    </citation>
    <scope>NUCLEOTIDE SEQUENCE [LARGE SCALE GENOMIC DNA]</scope>
    <source>
        <strain evidence="2 3">SYSU M60028</strain>
    </source>
</reference>
<evidence type="ECO:0000313" key="3">
    <source>
        <dbReference type="Proteomes" id="UP001205890"/>
    </source>
</evidence>
<feature type="chain" id="PRO_5045287589" evidence="1">
    <location>
        <begin position="22"/>
        <end position="208"/>
    </location>
</feature>
<feature type="signal peptide" evidence="1">
    <location>
        <begin position="1"/>
        <end position="21"/>
    </location>
</feature>
<dbReference type="EMBL" id="JANCLU010000004">
    <property type="protein sequence ID" value="MCP8938023.1"/>
    <property type="molecule type" value="Genomic_DNA"/>
</dbReference>
<dbReference type="Proteomes" id="UP001205890">
    <property type="component" value="Unassembled WGS sequence"/>
</dbReference>
<keyword evidence="1" id="KW-0732">Signal</keyword>
<sequence length="208" mass="22436">MARAVVFALLGALLAAAPASAEQAFPVRLASATATGAATSGPSGWADFCQRYASECNHPRVRADAAPIPLTPETWRLIVAINQTFNDVIVGVPDNEHWGVVERWDFAEDGRGDCEDYVLLKRRAAIALGLPRSSLLITVVLDTHGDGHAVLTVRTDRGDFVLDNLRDAVLPWTETGYKFLKRQSVENEMAWAAVETPADAPALVASSR</sequence>
<name>A0ABT1LAD8_9HYPH</name>
<proteinExistence type="predicted"/>
<evidence type="ECO:0000313" key="2">
    <source>
        <dbReference type="EMBL" id="MCP8938023.1"/>
    </source>
</evidence>
<dbReference type="InterPro" id="IPR010319">
    <property type="entry name" value="Transglutaminase-like_Cys_pept"/>
</dbReference>
<keyword evidence="3" id="KW-1185">Reference proteome</keyword>
<accession>A0ABT1LAD8</accession>
<dbReference type="RefSeq" id="WP_254739519.1">
    <property type="nucleotide sequence ID" value="NZ_JANCLU010000004.1"/>
</dbReference>
<dbReference type="Gene3D" id="3.10.620.30">
    <property type="match status" value="1"/>
</dbReference>
<dbReference type="PANTHER" id="PTHR39327:SF1">
    <property type="entry name" value="BLR5470 PROTEIN"/>
    <property type="match status" value="1"/>
</dbReference>
<gene>
    <name evidence="2" type="ORF">NK718_05800</name>
</gene>
<dbReference type="PANTHER" id="PTHR39327">
    <property type="match status" value="1"/>
</dbReference>
<protein>
    <submittedName>
        <fullName evidence="2">Transglutaminase-like cysteine peptidase</fullName>
    </submittedName>
</protein>
<evidence type="ECO:0000256" key="1">
    <source>
        <dbReference type="SAM" id="SignalP"/>
    </source>
</evidence>
<comment type="caution">
    <text evidence="2">The sequence shown here is derived from an EMBL/GenBank/DDBJ whole genome shotgun (WGS) entry which is preliminary data.</text>
</comment>
<organism evidence="2 3">
    <name type="scientific">Alsobacter ponti</name>
    <dbReference type="NCBI Taxonomy" id="2962936"/>
    <lineage>
        <taxon>Bacteria</taxon>
        <taxon>Pseudomonadati</taxon>
        <taxon>Pseudomonadota</taxon>
        <taxon>Alphaproteobacteria</taxon>
        <taxon>Hyphomicrobiales</taxon>
        <taxon>Alsobacteraceae</taxon>
        <taxon>Alsobacter</taxon>
    </lineage>
</organism>
<dbReference type="Pfam" id="PF06035">
    <property type="entry name" value="Peptidase_C93"/>
    <property type="match status" value="1"/>
</dbReference>